<keyword evidence="6" id="KW-0037">Angiogenesis</keyword>
<gene>
    <name evidence="19" type="ORF">JD844_006071</name>
</gene>
<dbReference type="PANTHER" id="PTHR10489:SF671">
    <property type="entry name" value="C-X-C CHEMOKINE RECEPTOR TYPE 3"/>
    <property type="match status" value="1"/>
</dbReference>
<feature type="transmembrane region" description="Helical" evidence="17">
    <location>
        <begin position="83"/>
        <end position="103"/>
    </location>
</feature>
<evidence type="ECO:0000256" key="2">
    <source>
        <dbReference type="ARBA" id="ARBA00020038"/>
    </source>
</evidence>
<dbReference type="PROSITE" id="PS00237">
    <property type="entry name" value="G_PROTEIN_RECEP_F1_1"/>
    <property type="match status" value="2"/>
</dbReference>
<evidence type="ECO:0000256" key="16">
    <source>
        <dbReference type="RuleBase" id="RU000688"/>
    </source>
</evidence>
<feature type="transmembrane region" description="Helical" evidence="17">
    <location>
        <begin position="217"/>
        <end position="240"/>
    </location>
</feature>
<evidence type="ECO:0000256" key="6">
    <source>
        <dbReference type="ARBA" id="ARBA00022657"/>
    </source>
</evidence>
<reference evidence="19 20" key="1">
    <citation type="journal article" date="2022" name="Gigascience">
        <title>A chromosome-level genome assembly and annotation of the desert horned lizard, Phrynosoma platyrhinos, provides insight into chromosomal rearrangements among reptiles.</title>
        <authorList>
            <person name="Koochekian N."/>
            <person name="Ascanio A."/>
            <person name="Farleigh K."/>
            <person name="Card D.C."/>
            <person name="Schield D.R."/>
            <person name="Castoe T.A."/>
            <person name="Jezkova T."/>
        </authorList>
    </citation>
    <scope>NUCLEOTIDE SEQUENCE [LARGE SCALE GENOMIC DNA]</scope>
    <source>
        <strain evidence="19">NK-2021</strain>
    </source>
</reference>
<comment type="caution">
    <text evidence="19">The sequence shown here is derived from an EMBL/GenBank/DDBJ whole genome shotgun (WGS) entry which is preliminary data.</text>
</comment>
<organism evidence="19 20">
    <name type="scientific">Phrynosoma platyrhinos</name>
    <name type="common">Desert horned lizard</name>
    <dbReference type="NCBI Taxonomy" id="52577"/>
    <lineage>
        <taxon>Eukaryota</taxon>
        <taxon>Metazoa</taxon>
        <taxon>Chordata</taxon>
        <taxon>Craniata</taxon>
        <taxon>Vertebrata</taxon>
        <taxon>Euteleostomi</taxon>
        <taxon>Lepidosauria</taxon>
        <taxon>Squamata</taxon>
        <taxon>Bifurcata</taxon>
        <taxon>Unidentata</taxon>
        <taxon>Episquamata</taxon>
        <taxon>Toxicofera</taxon>
        <taxon>Iguania</taxon>
        <taxon>Phrynosomatidae</taxon>
        <taxon>Phrynosomatinae</taxon>
        <taxon>Phrynosoma</taxon>
    </lineage>
</organism>
<dbReference type="Gene3D" id="1.20.1070.10">
    <property type="entry name" value="Rhodopsin 7-helix transmembrane proteins"/>
    <property type="match status" value="2"/>
</dbReference>
<keyword evidence="20" id="KW-1185">Reference proteome</keyword>
<evidence type="ECO:0000313" key="19">
    <source>
        <dbReference type="EMBL" id="KAH0631635.1"/>
    </source>
</evidence>
<feature type="domain" description="G-protein coupled receptors family 1 profile" evidence="18">
    <location>
        <begin position="402"/>
        <end position="654"/>
    </location>
</feature>
<dbReference type="CDD" id="cd14984">
    <property type="entry name" value="7tmA_Chemokine_R"/>
    <property type="match status" value="1"/>
</dbReference>
<dbReference type="PRINTS" id="PR01532">
    <property type="entry name" value="CXCCHMKINER3"/>
</dbReference>
<feature type="domain" description="G-protein coupled receptors family 1 profile" evidence="18">
    <location>
        <begin position="62"/>
        <end position="314"/>
    </location>
</feature>
<evidence type="ECO:0000256" key="13">
    <source>
        <dbReference type="ARBA" id="ARBA00023180"/>
    </source>
</evidence>
<evidence type="ECO:0000256" key="1">
    <source>
        <dbReference type="ARBA" id="ARBA00004651"/>
    </source>
</evidence>
<evidence type="ECO:0000256" key="9">
    <source>
        <dbReference type="ARBA" id="ARBA00023040"/>
    </source>
</evidence>
<keyword evidence="8 17" id="KW-1133">Transmembrane helix</keyword>
<evidence type="ECO:0000256" key="17">
    <source>
        <dbReference type="SAM" id="Phobius"/>
    </source>
</evidence>
<dbReference type="InterPro" id="IPR004070">
    <property type="entry name" value="Chemokine_CXCR3"/>
</dbReference>
<comment type="similarity">
    <text evidence="16">Belongs to the G-protein coupled receptor 1 family.</text>
</comment>
<feature type="transmembrane region" description="Helical" evidence="17">
    <location>
        <begin position="583"/>
        <end position="607"/>
    </location>
</feature>
<evidence type="ECO:0000256" key="10">
    <source>
        <dbReference type="ARBA" id="ARBA00023136"/>
    </source>
</evidence>
<dbReference type="PRINTS" id="PR00237">
    <property type="entry name" value="GPCRRHODOPSN"/>
</dbReference>
<protein>
    <recommendedName>
        <fullName evidence="2">C-X-C chemokine receptor type 3</fullName>
    </recommendedName>
    <alternativeName>
        <fullName evidence="15">Interferon-inducible protein 10 receptor</fullName>
    </alternativeName>
</protein>
<evidence type="ECO:0000256" key="4">
    <source>
        <dbReference type="ARBA" id="ARBA00022500"/>
    </source>
</evidence>
<dbReference type="PRINTS" id="PR00657">
    <property type="entry name" value="CCCHEMOKINER"/>
</dbReference>
<dbReference type="EMBL" id="JAIPUX010000035">
    <property type="protein sequence ID" value="KAH0631635.1"/>
    <property type="molecule type" value="Genomic_DNA"/>
</dbReference>
<evidence type="ECO:0000313" key="20">
    <source>
        <dbReference type="Proteomes" id="UP000826234"/>
    </source>
</evidence>
<keyword evidence="10 17" id="KW-0472">Membrane</keyword>
<feature type="transmembrane region" description="Helical" evidence="17">
    <location>
        <begin position="109"/>
        <end position="137"/>
    </location>
</feature>
<keyword evidence="3" id="KW-1003">Cell membrane</keyword>
<dbReference type="PANTHER" id="PTHR10489">
    <property type="entry name" value="CELL ADHESION MOLECULE"/>
    <property type="match status" value="1"/>
</dbReference>
<feature type="transmembrane region" description="Helical" evidence="17">
    <location>
        <begin position="158"/>
        <end position="176"/>
    </location>
</feature>
<feature type="transmembrane region" description="Helical" evidence="17">
    <location>
        <begin position="51"/>
        <end position="71"/>
    </location>
</feature>
<keyword evidence="12 16" id="KW-0675">Receptor</keyword>
<comment type="subcellular location">
    <subcellularLocation>
        <location evidence="1">Cell membrane</location>
        <topology evidence="1">Multi-pass membrane protein</topology>
    </subcellularLocation>
</comment>
<dbReference type="PROSITE" id="PS50262">
    <property type="entry name" value="G_PROTEIN_RECEP_F1_2"/>
    <property type="match status" value="2"/>
</dbReference>
<keyword evidence="9 16" id="KW-0297">G-protein coupled receptor</keyword>
<evidence type="ECO:0000256" key="7">
    <source>
        <dbReference type="ARBA" id="ARBA00022692"/>
    </source>
</evidence>
<feature type="transmembrane region" description="Helical" evidence="17">
    <location>
        <begin position="422"/>
        <end position="440"/>
    </location>
</feature>
<dbReference type="InterPro" id="IPR017452">
    <property type="entry name" value="GPCR_Rhodpsn_7TM"/>
</dbReference>
<evidence type="ECO:0000256" key="11">
    <source>
        <dbReference type="ARBA" id="ARBA00023157"/>
    </source>
</evidence>
<dbReference type="Pfam" id="PF00001">
    <property type="entry name" value="7tm_1"/>
    <property type="match status" value="2"/>
</dbReference>
<keyword evidence="7 16" id="KW-0812">Transmembrane</keyword>
<proteinExistence type="inferred from homology"/>
<feature type="transmembrane region" description="Helical" evidence="17">
    <location>
        <begin position="549"/>
        <end position="571"/>
    </location>
</feature>
<keyword evidence="4" id="KW-0145">Chemotaxis</keyword>
<keyword evidence="13" id="KW-0325">Glycoprotein</keyword>
<keyword evidence="11" id="KW-1015">Disulfide bond</keyword>
<feature type="transmembrane region" description="Helical" evidence="17">
    <location>
        <begin position="252"/>
        <end position="270"/>
    </location>
</feature>
<evidence type="ECO:0000256" key="8">
    <source>
        <dbReference type="ARBA" id="ARBA00022989"/>
    </source>
</evidence>
<accession>A0ABQ7TPB7</accession>
<keyword evidence="14 16" id="KW-0807">Transducer</keyword>
<feature type="transmembrane region" description="Helical" evidence="17">
    <location>
        <begin position="386"/>
        <end position="410"/>
    </location>
</feature>
<evidence type="ECO:0000256" key="12">
    <source>
        <dbReference type="ARBA" id="ARBA00023170"/>
    </source>
</evidence>
<evidence type="ECO:0000256" key="3">
    <source>
        <dbReference type="ARBA" id="ARBA00022475"/>
    </source>
</evidence>
<evidence type="ECO:0000256" key="5">
    <source>
        <dbReference type="ARBA" id="ARBA00022641"/>
    </source>
</evidence>
<evidence type="ECO:0000259" key="18">
    <source>
        <dbReference type="PROSITE" id="PS50262"/>
    </source>
</evidence>
<name>A0ABQ7TPB7_PHRPL</name>
<evidence type="ECO:0000256" key="15">
    <source>
        <dbReference type="ARBA" id="ARBA00030908"/>
    </source>
</evidence>
<dbReference type="SUPFAM" id="SSF81321">
    <property type="entry name" value="Family A G protein-coupled receptor-like"/>
    <property type="match status" value="2"/>
</dbReference>
<dbReference type="InterPro" id="IPR000276">
    <property type="entry name" value="GPCR_Rhodpsn"/>
</dbReference>
<feature type="transmembrane region" description="Helical" evidence="17">
    <location>
        <begin position="642"/>
        <end position="661"/>
    </location>
</feature>
<keyword evidence="5" id="KW-0765">Sulfation</keyword>
<dbReference type="InterPro" id="IPR050119">
    <property type="entry name" value="CCR1-9-like"/>
</dbReference>
<feature type="transmembrane region" description="Helical" evidence="17">
    <location>
        <begin position="501"/>
        <end position="521"/>
    </location>
</feature>
<sequence length="706" mass="79249">MTLAKEDFFDFLENTSDSIFDYSNGSDGCCDSPPCDINPTQAFAGSFLSTFYSLICLLGLWGNGMVILVLLRAKEALTGTEVFIFNLAISDILLVVTLPFWAVQEVRGWIFGNFLCQLVGGIFKINFYASIFFLVCISLDRYLSIVYVVRMYRRSKTYMVHLTALVVWTSCILLTLPDFMYLTAEFDSRQSITSCSLSFPPGSAKHWKIALSVFNQVVAFFLPLVAMAYCYAHIIVTLLLSKGFQKHKTLRVILAVVAAFFFCWSPYHLVQCVNTLIDLEVLEQDCLWEEKLDVANIVTTSLSFFHCCLNPLLYAFVGVKFRNRYLALLEKLGCVSHKFVTRHAKGSGHWKDSTRSESTDFPTGYPEIDPNAAPCTQTEVGTFARYFGPAVFSVAFVVGLVGNGLVLAILGIHRCPWLFADCYLFQLAIADLLLVLALPFRATQFTQPWVFGELICKLVGALSTMNSYSTAFLLACIAIERYLAIVHAVQLHRRLMPSHTYLTSALLWGICIGLSAVELHFRTVSYTPQAGAVTCHLGFGAQEADSWRLGLRLVSFLFGFLFPVLVMAYCYGRILAKLRQARLFWRVTALRLPAVILVLFILCWGPFHGFIFVDSLQRLGHLARDCAREKILDFGLLFTESLGLVHCCLNPLVYAFVGVRFRRELYGLFRNWVQCQGCQGRCPSLEHSGQATESSVVQGGEYSVMM</sequence>
<evidence type="ECO:0000256" key="14">
    <source>
        <dbReference type="ARBA" id="ARBA00023224"/>
    </source>
</evidence>
<dbReference type="Proteomes" id="UP000826234">
    <property type="component" value="Unassembled WGS sequence"/>
</dbReference>
<dbReference type="InterPro" id="IPR000355">
    <property type="entry name" value="Chemokine_rcpt"/>
</dbReference>